<name>F5YB52_LEAAZ</name>
<evidence type="ECO:0000313" key="3">
    <source>
        <dbReference type="Proteomes" id="UP000009222"/>
    </source>
</evidence>
<dbReference type="HOGENOM" id="CLU_3278165_0_0_12"/>
<accession>F5YB52</accession>
<gene>
    <name evidence="2" type="ordered locus">TREAZ_3017</name>
</gene>
<dbReference type="EMBL" id="CP001841">
    <property type="protein sequence ID" value="AEF83341.1"/>
    <property type="molecule type" value="Genomic_DNA"/>
</dbReference>
<reference evidence="3" key="1">
    <citation type="submission" date="2009-12" db="EMBL/GenBank/DDBJ databases">
        <title>Complete sequence of Treponema azotonutricium strain ZAS-9.</title>
        <authorList>
            <person name="Tetu S.G."/>
            <person name="Matson E."/>
            <person name="Ren Q."/>
            <person name="Seshadri R."/>
            <person name="Elbourne L."/>
            <person name="Hassan K.A."/>
            <person name="Durkin A."/>
            <person name="Radune D."/>
            <person name="Mohamoud Y."/>
            <person name="Shay R."/>
            <person name="Jin S."/>
            <person name="Zhang X."/>
            <person name="Lucey K."/>
            <person name="Ballor N.R."/>
            <person name="Ottesen E."/>
            <person name="Rosenthal R."/>
            <person name="Allen A."/>
            <person name="Leadbetter J.R."/>
            <person name="Paulsen I.T."/>
        </authorList>
    </citation>
    <scope>NUCLEOTIDE SEQUENCE [LARGE SCALE GENOMIC DNA]</scope>
    <source>
        <strain evidence="3">ATCC BAA-888 / DSM 13862 / ZAS-9</strain>
    </source>
</reference>
<sequence>MERSITNDTMRGRAGARGFQKPAYPKSPFTGMISHDQANHL</sequence>
<protein>
    <submittedName>
        <fullName evidence="2">Uncharacterized protein</fullName>
    </submittedName>
</protein>
<dbReference type="InParanoid" id="F5YB52"/>
<organism evidence="2 3">
    <name type="scientific">Leadbettera azotonutricia (strain ATCC BAA-888 / DSM 13862 / ZAS-9)</name>
    <name type="common">Treponema azotonutricium</name>
    <dbReference type="NCBI Taxonomy" id="545695"/>
    <lineage>
        <taxon>Bacteria</taxon>
        <taxon>Pseudomonadati</taxon>
        <taxon>Spirochaetota</taxon>
        <taxon>Spirochaetia</taxon>
        <taxon>Spirochaetales</taxon>
        <taxon>Breznakiellaceae</taxon>
        <taxon>Leadbettera</taxon>
    </lineage>
</organism>
<dbReference type="KEGG" id="taz:TREAZ_3017"/>
<proteinExistence type="predicted"/>
<feature type="region of interest" description="Disordered" evidence="1">
    <location>
        <begin position="1"/>
        <end position="41"/>
    </location>
</feature>
<evidence type="ECO:0000313" key="2">
    <source>
        <dbReference type="EMBL" id="AEF83341.1"/>
    </source>
</evidence>
<evidence type="ECO:0000256" key="1">
    <source>
        <dbReference type="SAM" id="MobiDB-lite"/>
    </source>
</evidence>
<dbReference type="Proteomes" id="UP000009222">
    <property type="component" value="Chromosome"/>
</dbReference>
<keyword evidence="3" id="KW-1185">Reference proteome</keyword>
<reference evidence="2 3" key="2">
    <citation type="journal article" date="2011" name="ISME J.">
        <title>RNA-seq reveals cooperative metabolic interactions between two termite-gut spirochete species in co-culture.</title>
        <authorList>
            <person name="Rosenthal A.Z."/>
            <person name="Matson E.G."/>
            <person name="Eldar A."/>
            <person name="Leadbetter J.R."/>
        </authorList>
    </citation>
    <scope>NUCLEOTIDE SEQUENCE [LARGE SCALE GENOMIC DNA]</scope>
    <source>
        <strain evidence="3">ATCC BAA-888 / DSM 13862 / ZAS-9</strain>
    </source>
</reference>
<dbReference type="AlphaFoldDB" id="F5YB52"/>